<protein>
    <submittedName>
        <fullName evidence="4">Class II aldolase/adducin family protein</fullName>
    </submittedName>
</protein>
<dbReference type="EMBL" id="CP002116">
    <property type="protein sequence ID" value="ADK81505.1"/>
    <property type="molecule type" value="Genomic_DNA"/>
</dbReference>
<keyword evidence="1" id="KW-0479">Metal-binding</keyword>
<dbReference type="eggNOG" id="COG0235">
    <property type="taxonomic scope" value="Bacteria"/>
</dbReference>
<evidence type="ECO:0000313" key="4">
    <source>
        <dbReference type="EMBL" id="ADK81505.1"/>
    </source>
</evidence>
<name>E1R1X9_SEDSS</name>
<keyword evidence="2" id="KW-0456">Lyase</keyword>
<reference evidence="4 5" key="1">
    <citation type="journal article" date="2010" name="Stand. Genomic Sci.">
        <title>Complete genome sequence of Spirochaeta smaragdinae type strain (SEBR 4228).</title>
        <authorList>
            <person name="Mavromatis K."/>
            <person name="Yasawong M."/>
            <person name="Chertkov O."/>
            <person name="Lapidus A."/>
            <person name="Lucas S."/>
            <person name="Nolan M."/>
            <person name="Del Rio T.G."/>
            <person name="Tice H."/>
            <person name="Cheng J.F."/>
            <person name="Pitluck S."/>
            <person name="Liolios K."/>
            <person name="Ivanova N."/>
            <person name="Tapia R."/>
            <person name="Han C."/>
            <person name="Bruce D."/>
            <person name="Goodwin L."/>
            <person name="Pati A."/>
            <person name="Chen A."/>
            <person name="Palaniappan K."/>
            <person name="Land M."/>
            <person name="Hauser L."/>
            <person name="Chang Y.J."/>
            <person name="Jeffries C.D."/>
            <person name="Detter J.C."/>
            <person name="Rohde M."/>
            <person name="Brambilla E."/>
            <person name="Spring S."/>
            <person name="Goker M."/>
            <person name="Sikorski J."/>
            <person name="Woyke T."/>
            <person name="Bristow J."/>
            <person name="Eisen J.A."/>
            <person name="Markowitz V."/>
            <person name="Hugenholtz P."/>
            <person name="Klenk H.P."/>
            <person name="Kyrpides N.C."/>
        </authorList>
    </citation>
    <scope>NUCLEOTIDE SEQUENCE [LARGE SCALE GENOMIC DNA]</scope>
    <source>
        <strain evidence="5">DSM 11293 / JCM 15392 / SEBR 4228</strain>
    </source>
</reference>
<dbReference type="PANTHER" id="PTHR22789:SF0">
    <property type="entry name" value="3-OXO-TETRONATE 4-PHOSPHATE DECARBOXYLASE-RELATED"/>
    <property type="match status" value="1"/>
</dbReference>
<evidence type="ECO:0000256" key="2">
    <source>
        <dbReference type="ARBA" id="ARBA00023239"/>
    </source>
</evidence>
<dbReference type="SUPFAM" id="SSF53639">
    <property type="entry name" value="AraD/HMP-PK domain-like"/>
    <property type="match status" value="1"/>
</dbReference>
<dbReference type="InterPro" id="IPR050197">
    <property type="entry name" value="Aldolase_class_II_sugar_metab"/>
</dbReference>
<dbReference type="InterPro" id="IPR001303">
    <property type="entry name" value="Aldolase_II/adducin_N"/>
</dbReference>
<dbReference type="Pfam" id="PF00596">
    <property type="entry name" value="Aldolase_II"/>
    <property type="match status" value="1"/>
</dbReference>
<dbReference type="SMART" id="SM01007">
    <property type="entry name" value="Aldolase_II"/>
    <property type="match status" value="1"/>
</dbReference>
<feature type="domain" description="Class II aldolase/adducin N-terminal" evidence="3">
    <location>
        <begin position="32"/>
        <end position="209"/>
    </location>
</feature>
<dbReference type="GO" id="GO:0046872">
    <property type="term" value="F:metal ion binding"/>
    <property type="evidence" value="ECO:0007669"/>
    <property type="project" value="UniProtKB-KW"/>
</dbReference>
<gene>
    <name evidence="4" type="ordered locus">Spirs_2391</name>
</gene>
<dbReference type="OrthoDB" id="9794581at2"/>
<dbReference type="PANTHER" id="PTHR22789">
    <property type="entry name" value="FUCULOSE PHOSPHATE ALDOLASE"/>
    <property type="match status" value="1"/>
</dbReference>
<dbReference type="KEGG" id="ssm:Spirs_2391"/>
<proteinExistence type="predicted"/>
<evidence type="ECO:0000259" key="3">
    <source>
        <dbReference type="SMART" id="SM01007"/>
    </source>
</evidence>
<dbReference type="AlphaFoldDB" id="E1R1X9"/>
<evidence type="ECO:0000256" key="1">
    <source>
        <dbReference type="ARBA" id="ARBA00022723"/>
    </source>
</evidence>
<dbReference type="Gene3D" id="3.40.225.10">
    <property type="entry name" value="Class II aldolase/adducin N-terminal domain"/>
    <property type="match status" value="1"/>
</dbReference>
<dbReference type="Proteomes" id="UP000002318">
    <property type="component" value="Chromosome"/>
</dbReference>
<evidence type="ECO:0000313" key="5">
    <source>
        <dbReference type="Proteomes" id="UP000002318"/>
    </source>
</evidence>
<accession>E1R1X9</accession>
<sequence length="231" mass="25764">MKKNDITFLLHAFVGKERENIMDPFEFQNERKIVADYMNRLYDRQLTTASGGNISLRIDDEKFCITPSSLDKGNLTPDLIAVVKFDGTNLTPHLPLSIETEMHRMVLQARPDMKAVVHAHPTYASAYSTVQPNSIDTKLTAEAYCVIGEIVNVPYKMMGTKGLAEAVAHDIKTHKVLLMENHGAIAVGKTMLDAFDCLELLEKSAMITYITRDLPGSHSLSKAQIAELDNR</sequence>
<dbReference type="GO" id="GO:0019323">
    <property type="term" value="P:pentose catabolic process"/>
    <property type="evidence" value="ECO:0007669"/>
    <property type="project" value="TreeGrafter"/>
</dbReference>
<dbReference type="STRING" id="573413.Spirs_2391"/>
<dbReference type="HOGENOM" id="CLU_006033_3_1_12"/>
<organism evidence="4 5">
    <name type="scientific">Sediminispirochaeta smaragdinae (strain DSM 11293 / JCM 15392 / SEBR 4228)</name>
    <name type="common">Spirochaeta smaragdinae</name>
    <dbReference type="NCBI Taxonomy" id="573413"/>
    <lineage>
        <taxon>Bacteria</taxon>
        <taxon>Pseudomonadati</taxon>
        <taxon>Spirochaetota</taxon>
        <taxon>Spirochaetia</taxon>
        <taxon>Spirochaetales</taxon>
        <taxon>Spirochaetaceae</taxon>
        <taxon>Sediminispirochaeta</taxon>
    </lineage>
</organism>
<dbReference type="GO" id="GO:0005829">
    <property type="term" value="C:cytosol"/>
    <property type="evidence" value="ECO:0007669"/>
    <property type="project" value="TreeGrafter"/>
</dbReference>
<keyword evidence="5" id="KW-1185">Reference proteome</keyword>
<dbReference type="GO" id="GO:0016832">
    <property type="term" value="F:aldehyde-lyase activity"/>
    <property type="evidence" value="ECO:0007669"/>
    <property type="project" value="TreeGrafter"/>
</dbReference>
<dbReference type="InterPro" id="IPR036409">
    <property type="entry name" value="Aldolase_II/adducin_N_sf"/>
</dbReference>
<dbReference type="RefSeq" id="WP_013254968.1">
    <property type="nucleotide sequence ID" value="NC_014364.1"/>
</dbReference>